<feature type="transmembrane region" description="Helical" evidence="10">
    <location>
        <begin position="137"/>
        <end position="159"/>
    </location>
</feature>
<feature type="transmembrane region" description="Helical" evidence="10">
    <location>
        <begin position="238"/>
        <end position="263"/>
    </location>
</feature>
<keyword evidence="6 10" id="KW-0812">Transmembrane</keyword>
<evidence type="ECO:0000256" key="6">
    <source>
        <dbReference type="ARBA" id="ARBA00022692"/>
    </source>
</evidence>
<feature type="transmembrane region" description="Helical" evidence="10">
    <location>
        <begin position="196"/>
        <end position="217"/>
    </location>
</feature>
<evidence type="ECO:0000256" key="10">
    <source>
        <dbReference type="SAM" id="Phobius"/>
    </source>
</evidence>
<feature type="transmembrane region" description="Helical" evidence="10">
    <location>
        <begin position="95"/>
        <end position="117"/>
    </location>
</feature>
<dbReference type="InterPro" id="IPR048279">
    <property type="entry name" value="MdtK-like"/>
</dbReference>
<keyword evidence="7 10" id="KW-1133">Transmembrane helix</keyword>
<evidence type="ECO:0000313" key="12">
    <source>
        <dbReference type="Proteomes" id="UP000824041"/>
    </source>
</evidence>
<dbReference type="NCBIfam" id="TIGR00797">
    <property type="entry name" value="matE"/>
    <property type="match status" value="1"/>
</dbReference>
<evidence type="ECO:0000256" key="5">
    <source>
        <dbReference type="ARBA" id="ARBA00022475"/>
    </source>
</evidence>
<reference evidence="11" key="2">
    <citation type="submission" date="2021-04" db="EMBL/GenBank/DDBJ databases">
        <authorList>
            <person name="Gilroy R."/>
        </authorList>
    </citation>
    <scope>NUCLEOTIDE SEQUENCE</scope>
    <source>
        <strain evidence="11">14324</strain>
    </source>
</reference>
<keyword evidence="5" id="KW-1003">Cell membrane</keyword>
<dbReference type="GO" id="GO:0046677">
    <property type="term" value="P:response to antibiotic"/>
    <property type="evidence" value="ECO:0007669"/>
    <property type="project" value="UniProtKB-KW"/>
</dbReference>
<protein>
    <recommendedName>
        <fullName evidence="3">Multidrug export protein MepA</fullName>
    </recommendedName>
</protein>
<gene>
    <name evidence="11" type="ORF">IAA21_09820</name>
</gene>
<feature type="transmembrane region" description="Helical" evidence="10">
    <location>
        <begin position="401"/>
        <end position="422"/>
    </location>
</feature>
<dbReference type="GO" id="GO:0042910">
    <property type="term" value="F:xenobiotic transmembrane transporter activity"/>
    <property type="evidence" value="ECO:0007669"/>
    <property type="project" value="InterPro"/>
</dbReference>
<dbReference type="PANTHER" id="PTHR43823:SF3">
    <property type="entry name" value="MULTIDRUG EXPORT PROTEIN MEPA"/>
    <property type="match status" value="1"/>
</dbReference>
<dbReference type="Proteomes" id="UP000824041">
    <property type="component" value="Unassembled WGS sequence"/>
</dbReference>
<evidence type="ECO:0000313" key="11">
    <source>
        <dbReference type="EMBL" id="HIZ23076.1"/>
    </source>
</evidence>
<dbReference type="GO" id="GO:0005886">
    <property type="term" value="C:plasma membrane"/>
    <property type="evidence" value="ECO:0007669"/>
    <property type="project" value="UniProtKB-SubCell"/>
</dbReference>
<sequence length="455" mass="50068">MKSEANLEKDPVPSLVLRLAVPSMIAQFVNVLYSIIDRMYIGHIPDIGPVALAGVGVCGPIVTLLSSFGTLVGLGGSILLSIRLGEKNFQKARQVLANSFLMLCCFSVALTVLFLLIKEQLLMWFGASADTFAYADTYMTIYTAGTFFALMAVGLNYFINCQGFPMVGMATVLIGALSNIILDPIFIFLFHMDVAGAAIATVISQFASCMFALFFLLGKKIHVRISLGGYDRKLMKRILYLGLSPFLILATDSILLIVMNTVLQKYGGPEKGDMLISCATIVQSYMLIITSPMLGISGGTQAIISYNYGAKNTQRVKNAEWTILKLMLVFTTVMFFVSRFLPQYFVQLFTGEEEYMQFSIWGIRVFTMMIIPLSFQYVFVDGLTALERTKTALALSITRKSMYVAGTILLPLFFSAEAAFYAEPVSDGISSVISTCAFLLILDKHLKRREQAAGV</sequence>
<evidence type="ECO:0000256" key="9">
    <source>
        <dbReference type="ARBA" id="ARBA00023251"/>
    </source>
</evidence>
<feature type="transmembrane region" description="Helical" evidence="10">
    <location>
        <begin position="12"/>
        <end position="36"/>
    </location>
</feature>
<reference evidence="11" key="1">
    <citation type="journal article" date="2021" name="PeerJ">
        <title>Extensive microbial diversity within the chicken gut microbiome revealed by metagenomics and culture.</title>
        <authorList>
            <person name="Gilroy R."/>
            <person name="Ravi A."/>
            <person name="Getino M."/>
            <person name="Pursley I."/>
            <person name="Horton D.L."/>
            <person name="Alikhan N.F."/>
            <person name="Baker D."/>
            <person name="Gharbi K."/>
            <person name="Hall N."/>
            <person name="Watson M."/>
            <person name="Adriaenssens E.M."/>
            <person name="Foster-Nyarko E."/>
            <person name="Jarju S."/>
            <person name="Secka A."/>
            <person name="Antonio M."/>
            <person name="Oren A."/>
            <person name="Chaudhuri R.R."/>
            <person name="La Ragione R."/>
            <person name="Hildebrand F."/>
            <person name="Pallen M.J."/>
        </authorList>
    </citation>
    <scope>NUCLEOTIDE SEQUENCE</scope>
    <source>
        <strain evidence="11">14324</strain>
    </source>
</reference>
<dbReference type="PANTHER" id="PTHR43823">
    <property type="entry name" value="SPORULATION PROTEIN YKVU"/>
    <property type="match status" value="1"/>
</dbReference>
<keyword evidence="9" id="KW-0046">Antibiotic resistance</keyword>
<evidence type="ECO:0000256" key="4">
    <source>
        <dbReference type="ARBA" id="ARBA00022448"/>
    </source>
</evidence>
<feature type="transmembrane region" description="Helical" evidence="10">
    <location>
        <begin position="166"/>
        <end position="190"/>
    </location>
</feature>
<comment type="similarity">
    <text evidence="2">Belongs to the multi antimicrobial extrusion (MATE) (TC 2.A.66.1) family. MepA subfamily.</text>
</comment>
<feature type="transmembrane region" description="Helical" evidence="10">
    <location>
        <begin position="428"/>
        <end position="446"/>
    </location>
</feature>
<feature type="transmembrane region" description="Helical" evidence="10">
    <location>
        <begin position="283"/>
        <end position="309"/>
    </location>
</feature>
<evidence type="ECO:0000256" key="7">
    <source>
        <dbReference type="ARBA" id="ARBA00022989"/>
    </source>
</evidence>
<evidence type="ECO:0000256" key="8">
    <source>
        <dbReference type="ARBA" id="ARBA00023136"/>
    </source>
</evidence>
<dbReference type="AlphaFoldDB" id="A0A9D2DTI6"/>
<organism evidence="11 12">
    <name type="scientific">Candidatus Blautia faecigallinarum</name>
    <dbReference type="NCBI Taxonomy" id="2838488"/>
    <lineage>
        <taxon>Bacteria</taxon>
        <taxon>Bacillati</taxon>
        <taxon>Bacillota</taxon>
        <taxon>Clostridia</taxon>
        <taxon>Lachnospirales</taxon>
        <taxon>Lachnospiraceae</taxon>
        <taxon>Blautia</taxon>
    </lineage>
</organism>
<proteinExistence type="inferred from homology"/>
<dbReference type="PIRSF" id="PIRSF006603">
    <property type="entry name" value="DinF"/>
    <property type="match status" value="1"/>
</dbReference>
<keyword evidence="8 10" id="KW-0472">Membrane</keyword>
<dbReference type="InterPro" id="IPR002528">
    <property type="entry name" value="MATE_fam"/>
</dbReference>
<feature type="transmembrane region" description="Helical" evidence="10">
    <location>
        <begin position="361"/>
        <end position="380"/>
    </location>
</feature>
<feature type="transmembrane region" description="Helical" evidence="10">
    <location>
        <begin position="48"/>
        <end position="74"/>
    </location>
</feature>
<comment type="subcellular location">
    <subcellularLocation>
        <location evidence="1">Cell membrane</location>
        <topology evidence="1">Multi-pass membrane protein</topology>
    </subcellularLocation>
</comment>
<accession>A0A9D2DTI6</accession>
<dbReference type="InterPro" id="IPR051327">
    <property type="entry name" value="MATE_MepA_subfamily"/>
</dbReference>
<feature type="transmembrane region" description="Helical" evidence="10">
    <location>
        <begin position="321"/>
        <end position="341"/>
    </location>
</feature>
<dbReference type="InterPro" id="IPR045070">
    <property type="entry name" value="MATE_MepA-like"/>
</dbReference>
<evidence type="ECO:0000256" key="1">
    <source>
        <dbReference type="ARBA" id="ARBA00004651"/>
    </source>
</evidence>
<evidence type="ECO:0000256" key="3">
    <source>
        <dbReference type="ARBA" id="ARBA00022106"/>
    </source>
</evidence>
<name>A0A9D2DTI6_9FIRM</name>
<dbReference type="GO" id="GO:0015297">
    <property type="term" value="F:antiporter activity"/>
    <property type="evidence" value="ECO:0007669"/>
    <property type="project" value="InterPro"/>
</dbReference>
<evidence type="ECO:0000256" key="2">
    <source>
        <dbReference type="ARBA" id="ARBA00008417"/>
    </source>
</evidence>
<dbReference type="EMBL" id="DXBU01000133">
    <property type="protein sequence ID" value="HIZ23076.1"/>
    <property type="molecule type" value="Genomic_DNA"/>
</dbReference>
<comment type="caution">
    <text evidence="11">The sequence shown here is derived from an EMBL/GenBank/DDBJ whole genome shotgun (WGS) entry which is preliminary data.</text>
</comment>
<dbReference type="CDD" id="cd13143">
    <property type="entry name" value="MATE_MepA_like"/>
    <property type="match status" value="1"/>
</dbReference>
<keyword evidence="4" id="KW-0813">Transport</keyword>
<dbReference type="Pfam" id="PF01554">
    <property type="entry name" value="MatE"/>
    <property type="match status" value="2"/>
</dbReference>